<feature type="transmembrane region" description="Helical" evidence="1">
    <location>
        <begin position="97"/>
        <end position="116"/>
    </location>
</feature>
<protein>
    <submittedName>
        <fullName evidence="2">Uncharacterized protein</fullName>
    </submittedName>
</protein>
<dbReference type="EMBL" id="KY684113">
    <property type="protein sequence ID" value="ARF12510.1"/>
    <property type="molecule type" value="Genomic_DNA"/>
</dbReference>
<evidence type="ECO:0000256" key="1">
    <source>
        <dbReference type="SAM" id="Phobius"/>
    </source>
</evidence>
<feature type="transmembrane region" description="Helical" evidence="1">
    <location>
        <begin position="13"/>
        <end position="32"/>
    </location>
</feature>
<evidence type="ECO:0000313" key="2">
    <source>
        <dbReference type="EMBL" id="ARF12510.1"/>
    </source>
</evidence>
<reference evidence="2" key="1">
    <citation type="journal article" date="2017" name="Science">
        <title>Giant viruses with an expanded complement of translation system components.</title>
        <authorList>
            <person name="Schulz F."/>
            <person name="Yutin N."/>
            <person name="Ivanova N.N."/>
            <person name="Ortega D.R."/>
            <person name="Lee T.K."/>
            <person name="Vierheilig J."/>
            <person name="Daims H."/>
            <person name="Horn M."/>
            <person name="Wagner M."/>
            <person name="Jensen G.J."/>
            <person name="Kyrpides N.C."/>
            <person name="Koonin E.V."/>
            <person name="Woyke T."/>
        </authorList>
    </citation>
    <scope>NUCLEOTIDE SEQUENCE</scope>
    <source>
        <strain evidence="2">KNV1</strain>
    </source>
</reference>
<feature type="transmembrane region" description="Helical" evidence="1">
    <location>
        <begin position="148"/>
        <end position="171"/>
    </location>
</feature>
<keyword evidence="1" id="KW-1133">Transmembrane helix</keyword>
<sequence>MQKASLYAMLGDLVYKLVFVMVVLSGAYFSFVKCNKPEIMYQNYLDHTHYKIFPWSEPSQQQMSKSNPLWLLIHILDAYLHVVLTGLVYFTRRTSNNQTLFKISHYVFIVIIAINLQHAGNQPILKAILFNGIPWLTAILTFDPTNRVWWKSLIYFIAVSSAILFETGMYLTR</sequence>
<name>A0A1V0SLB0_9VIRU</name>
<keyword evidence="1" id="KW-0472">Membrane</keyword>
<gene>
    <name evidence="2" type="ORF">Klosneuvirus_6_72</name>
</gene>
<accession>A0A1V0SLB0</accession>
<proteinExistence type="predicted"/>
<feature type="transmembrane region" description="Helical" evidence="1">
    <location>
        <begin position="69"/>
        <end position="91"/>
    </location>
</feature>
<organism evidence="2">
    <name type="scientific">Klosneuvirus KNV1</name>
    <dbReference type="NCBI Taxonomy" id="1977640"/>
    <lineage>
        <taxon>Viruses</taxon>
        <taxon>Varidnaviria</taxon>
        <taxon>Bamfordvirae</taxon>
        <taxon>Nucleocytoviricota</taxon>
        <taxon>Megaviricetes</taxon>
        <taxon>Imitervirales</taxon>
        <taxon>Mimiviridae</taxon>
        <taxon>Klosneuvirinae</taxon>
        <taxon>Klosneuvirus</taxon>
    </lineage>
</organism>
<keyword evidence="1" id="KW-0812">Transmembrane</keyword>